<comment type="similarity">
    <text evidence="1 5 6">Belongs to the bacterial ribosomal protein bS21 family.</text>
</comment>
<dbReference type="PROSITE" id="PS01181">
    <property type="entry name" value="RIBOSOMAL_S21"/>
    <property type="match status" value="1"/>
</dbReference>
<sequence>MSQVKVGENESLESALRRFKRSCARAGVLSEVKKREHYEKPSVRRKKKSEAARRKNAKKY</sequence>
<feature type="region of interest" description="Disordered" evidence="7">
    <location>
        <begin position="36"/>
        <end position="60"/>
    </location>
</feature>
<keyword evidence="9" id="KW-1185">Reference proteome</keyword>
<dbReference type="AlphaFoldDB" id="A0A140L5P2"/>
<evidence type="ECO:0000256" key="6">
    <source>
        <dbReference type="RuleBase" id="RU000667"/>
    </source>
</evidence>
<evidence type="ECO:0000256" key="5">
    <source>
        <dbReference type="HAMAP-Rule" id="MF_00358"/>
    </source>
</evidence>
<keyword evidence="2 5" id="KW-0689">Ribosomal protein</keyword>
<evidence type="ECO:0000256" key="1">
    <source>
        <dbReference type="ARBA" id="ARBA00006640"/>
    </source>
</evidence>
<accession>A0A140L5P2</accession>
<dbReference type="InterPro" id="IPR018278">
    <property type="entry name" value="Ribosomal_bS21_CS"/>
</dbReference>
<dbReference type="PRINTS" id="PR00976">
    <property type="entry name" value="RIBOSOMALS21"/>
</dbReference>
<dbReference type="PANTHER" id="PTHR21109">
    <property type="entry name" value="MITOCHONDRIAL 28S RIBOSOMAL PROTEIN S21"/>
    <property type="match status" value="1"/>
</dbReference>
<dbReference type="PANTHER" id="PTHR21109:SF22">
    <property type="entry name" value="SMALL RIBOSOMAL SUBUNIT PROTEIN BS21"/>
    <property type="match status" value="1"/>
</dbReference>
<dbReference type="EMBL" id="LOEE01000030">
    <property type="protein sequence ID" value="KXG75867.1"/>
    <property type="molecule type" value="Genomic_DNA"/>
</dbReference>
<dbReference type="NCBIfam" id="TIGR00030">
    <property type="entry name" value="S21p"/>
    <property type="match status" value="1"/>
</dbReference>
<proteinExistence type="inferred from homology"/>
<reference evidence="8 9" key="1">
    <citation type="submission" date="2015-12" db="EMBL/GenBank/DDBJ databases">
        <title>Draft genome sequence of the thermoanaerobe Thermotalea metallivorans, an isolate from the runoff channel of the Great Artesian Basin, Australia.</title>
        <authorList>
            <person name="Patel B.K."/>
        </authorList>
    </citation>
    <scope>NUCLEOTIDE SEQUENCE [LARGE SCALE GENOMIC DNA]</scope>
    <source>
        <strain evidence="8 9">B2-1</strain>
    </source>
</reference>
<dbReference type="InterPro" id="IPR001911">
    <property type="entry name" value="Ribosomal_bS21"/>
</dbReference>
<dbReference type="PATRIC" id="fig|520762.4.peg.1479"/>
<evidence type="ECO:0000256" key="2">
    <source>
        <dbReference type="ARBA" id="ARBA00022980"/>
    </source>
</evidence>
<evidence type="ECO:0000256" key="7">
    <source>
        <dbReference type="SAM" id="MobiDB-lite"/>
    </source>
</evidence>
<dbReference type="OrthoDB" id="9799244at2"/>
<comment type="caution">
    <text evidence="8">The sequence shown here is derived from an EMBL/GenBank/DDBJ whole genome shotgun (WGS) entry which is preliminary data.</text>
</comment>
<dbReference type="Proteomes" id="UP000070456">
    <property type="component" value="Unassembled WGS sequence"/>
</dbReference>
<protein>
    <recommendedName>
        <fullName evidence="4 5">Small ribosomal subunit protein bS21</fullName>
    </recommendedName>
</protein>
<evidence type="ECO:0000256" key="3">
    <source>
        <dbReference type="ARBA" id="ARBA00023274"/>
    </source>
</evidence>
<name>A0A140L5P2_9FIRM</name>
<dbReference type="InterPro" id="IPR038380">
    <property type="entry name" value="Ribosomal_bS21_sf"/>
</dbReference>
<dbReference type="RefSeq" id="WP_068555936.1">
    <property type="nucleotide sequence ID" value="NZ_LOEE01000030.1"/>
</dbReference>
<dbReference type="GO" id="GO:0006412">
    <property type="term" value="P:translation"/>
    <property type="evidence" value="ECO:0007669"/>
    <property type="project" value="UniProtKB-UniRule"/>
</dbReference>
<dbReference type="GO" id="GO:0003735">
    <property type="term" value="F:structural constituent of ribosome"/>
    <property type="evidence" value="ECO:0007669"/>
    <property type="project" value="InterPro"/>
</dbReference>
<dbReference type="GO" id="GO:1990904">
    <property type="term" value="C:ribonucleoprotein complex"/>
    <property type="evidence" value="ECO:0007669"/>
    <property type="project" value="UniProtKB-KW"/>
</dbReference>
<evidence type="ECO:0000313" key="8">
    <source>
        <dbReference type="EMBL" id="KXG75867.1"/>
    </source>
</evidence>
<evidence type="ECO:0000256" key="4">
    <source>
        <dbReference type="ARBA" id="ARBA00035135"/>
    </source>
</evidence>
<feature type="compositionally biased region" description="Basic residues" evidence="7">
    <location>
        <begin position="43"/>
        <end position="60"/>
    </location>
</feature>
<dbReference type="STRING" id="520762.AN619_13300"/>
<keyword evidence="3 5" id="KW-0687">Ribonucleoprotein</keyword>
<evidence type="ECO:0000313" key="9">
    <source>
        <dbReference type="Proteomes" id="UP000070456"/>
    </source>
</evidence>
<organism evidence="8 9">
    <name type="scientific">Thermotalea metallivorans</name>
    <dbReference type="NCBI Taxonomy" id="520762"/>
    <lineage>
        <taxon>Bacteria</taxon>
        <taxon>Bacillati</taxon>
        <taxon>Bacillota</taxon>
        <taxon>Clostridia</taxon>
        <taxon>Peptostreptococcales</taxon>
        <taxon>Thermotaleaceae</taxon>
        <taxon>Thermotalea</taxon>
    </lineage>
</organism>
<gene>
    <name evidence="5 8" type="primary">rpsU</name>
    <name evidence="8" type="ORF">AN619_13300</name>
</gene>
<dbReference type="Pfam" id="PF01165">
    <property type="entry name" value="Ribosomal_S21"/>
    <property type="match status" value="1"/>
</dbReference>
<dbReference type="Gene3D" id="1.20.5.1150">
    <property type="entry name" value="Ribosomal protein S8"/>
    <property type="match status" value="1"/>
</dbReference>
<dbReference type="GO" id="GO:0005840">
    <property type="term" value="C:ribosome"/>
    <property type="evidence" value="ECO:0007669"/>
    <property type="project" value="UniProtKB-KW"/>
</dbReference>
<dbReference type="HAMAP" id="MF_00358">
    <property type="entry name" value="Ribosomal_bS21"/>
    <property type="match status" value="1"/>
</dbReference>